<dbReference type="Pfam" id="PF12352">
    <property type="entry name" value="V-SNARE_C"/>
    <property type="match status" value="1"/>
</dbReference>
<keyword evidence="9" id="KW-0931">ER-Golgi transport</keyword>
<evidence type="ECO:0000256" key="3">
    <source>
        <dbReference type="ARBA" id="ARBA00022448"/>
    </source>
</evidence>
<evidence type="ECO:0000256" key="8">
    <source>
        <dbReference type="ARBA" id="ARBA00023136"/>
    </source>
</evidence>
<evidence type="ECO:0000256" key="5">
    <source>
        <dbReference type="ARBA" id="ARBA00022927"/>
    </source>
</evidence>
<dbReference type="VEuPathDB" id="FungiDB:GVI51_E03597"/>
<evidence type="ECO:0000256" key="7">
    <source>
        <dbReference type="ARBA" id="ARBA00023034"/>
    </source>
</evidence>
<keyword evidence="8 9" id="KW-0472">Membrane</keyword>
<dbReference type="GO" id="GO:0006906">
    <property type="term" value="P:vesicle fusion"/>
    <property type="evidence" value="ECO:0007669"/>
    <property type="project" value="EnsemblFungi"/>
</dbReference>
<keyword evidence="5 9" id="KW-0653">Protein transport</keyword>
<evidence type="ECO:0000256" key="4">
    <source>
        <dbReference type="ARBA" id="ARBA00022692"/>
    </source>
</evidence>
<dbReference type="AlphaFoldDB" id="A0A0W0CEC7"/>
<evidence type="ECO:0000256" key="1">
    <source>
        <dbReference type="ARBA" id="ARBA00004409"/>
    </source>
</evidence>
<dbReference type="GO" id="GO:0005484">
    <property type="term" value="F:SNAP receptor activity"/>
    <property type="evidence" value="ECO:0007669"/>
    <property type="project" value="EnsemblFungi"/>
</dbReference>
<dbReference type="VEuPathDB" id="FungiDB:B1J91_E03872g"/>
<comment type="subcellular location">
    <subcellularLocation>
        <location evidence="1">Golgi apparatus membrane</location>
        <topology evidence="1">Single-pass type IV membrane protein</topology>
    </subcellularLocation>
</comment>
<dbReference type="PIRSF" id="PIRSF027109">
    <property type="entry name" value="Golgi_SNARE"/>
    <property type="match status" value="1"/>
</dbReference>
<dbReference type="PANTHER" id="PTHR21094">
    <property type="entry name" value="GOS-28 SNARE- RELATED"/>
    <property type="match status" value="1"/>
</dbReference>
<comment type="function">
    <text evidence="9">Involved in transport from the ER to the Golgi apparatus as well as in intra-Golgi transport. It belongs to a super-family of proteins called t-SNAREs or soluble NSF (N-ethylmaleimide-sensitive factor) attachment protein receptor.</text>
</comment>
<keyword evidence="3 9" id="KW-0813">Transport</keyword>
<name>A0A0W0CEC7_CANGB</name>
<dbReference type="PhylomeDB" id="A0A0W0CEC7"/>
<evidence type="ECO:0000256" key="2">
    <source>
        <dbReference type="ARBA" id="ARBA00008473"/>
    </source>
</evidence>
<keyword evidence="4 10" id="KW-0812">Transmembrane</keyword>
<feature type="transmembrane region" description="Helical" evidence="10">
    <location>
        <begin position="206"/>
        <end position="223"/>
    </location>
</feature>
<dbReference type="VEuPathDB" id="FungiDB:GWK60_E03575"/>
<comment type="similarity">
    <text evidence="2 9">Belongs to the GOSR1 family.</text>
</comment>
<comment type="caution">
    <text evidence="11">The sequence shown here is derived from an EMBL/GenBank/DDBJ whole genome shotgun (WGS) entry which is preliminary data.</text>
</comment>
<keyword evidence="11" id="KW-0675">Receptor</keyword>
<keyword evidence="6 10" id="KW-1133">Transmembrane helix</keyword>
<dbReference type="PANTHER" id="PTHR21094:SF2">
    <property type="entry name" value="GOLGI SNAP RECEPTOR COMPLEX MEMBER 1"/>
    <property type="match status" value="1"/>
</dbReference>
<gene>
    <name evidence="11" type="ORF">AO440_000982</name>
</gene>
<sequence length="224" mass="25632">MSKGPSFVTVRSEAISRESKTESLLGKYSTYAQAASSDATSQEKHLDEQIEKLLGERQDIIDNLTKIAEDTPNISASKQSQLQRHREILQEHWKNFRGIRSSIQQERNRLNLLFSVKNDIAQQQQATDNELFNDEEAYNQNESRRIDQSHNILDRLIVQAWETRENFNAQSSTLNSAGNKALQTLQRIPGVNLLIGKIGTRRRKNAIILASVTTICILFLFFTW</sequence>
<accession>A0A0W0CEC7</accession>
<dbReference type="GO" id="GO:0006886">
    <property type="term" value="P:intracellular protein transport"/>
    <property type="evidence" value="ECO:0007669"/>
    <property type="project" value="EnsemblFungi"/>
</dbReference>
<keyword evidence="7 9" id="KW-0333">Golgi apparatus</keyword>
<reference evidence="11 12" key="1">
    <citation type="submission" date="2015-10" db="EMBL/GenBank/DDBJ databases">
        <title>Draft genomes sequences of Candida glabrata isolates 1A, 1B, 2A, 2B, 3A and 3B.</title>
        <authorList>
            <person name="Haavelsrud O.E."/>
            <person name="Gaustad P."/>
        </authorList>
    </citation>
    <scope>NUCLEOTIDE SEQUENCE [LARGE SCALE GENOMIC DNA]</scope>
    <source>
        <strain evidence="11">910700640</strain>
    </source>
</reference>
<dbReference type="GO" id="GO:0005797">
    <property type="term" value="C:Golgi medial cisterna"/>
    <property type="evidence" value="ECO:0007669"/>
    <property type="project" value="EnsemblFungi"/>
</dbReference>
<dbReference type="GO" id="GO:0006888">
    <property type="term" value="P:endoplasmic reticulum to Golgi vesicle-mediated transport"/>
    <property type="evidence" value="ECO:0007669"/>
    <property type="project" value="EnsemblFungi"/>
</dbReference>
<dbReference type="GO" id="GO:0048219">
    <property type="term" value="P:inter-Golgi cisterna vesicle-mediated transport"/>
    <property type="evidence" value="ECO:0007669"/>
    <property type="project" value="TreeGrafter"/>
</dbReference>
<dbReference type="VEuPathDB" id="FungiDB:CAGL0E03872g"/>
<proteinExistence type="inferred from homology"/>
<organism evidence="11 12">
    <name type="scientific">Candida glabrata</name>
    <name type="common">Yeast</name>
    <name type="synonym">Torulopsis glabrata</name>
    <dbReference type="NCBI Taxonomy" id="5478"/>
    <lineage>
        <taxon>Eukaryota</taxon>
        <taxon>Fungi</taxon>
        <taxon>Dikarya</taxon>
        <taxon>Ascomycota</taxon>
        <taxon>Saccharomycotina</taxon>
        <taxon>Saccharomycetes</taxon>
        <taxon>Saccharomycetales</taxon>
        <taxon>Saccharomycetaceae</taxon>
        <taxon>Nakaseomyces</taxon>
    </lineage>
</organism>
<dbReference type="GO" id="GO:0005801">
    <property type="term" value="C:cis-Golgi network"/>
    <property type="evidence" value="ECO:0007669"/>
    <property type="project" value="InterPro"/>
</dbReference>
<dbReference type="OMA" id="QAYAVND"/>
<evidence type="ECO:0000313" key="12">
    <source>
        <dbReference type="Proteomes" id="UP000054886"/>
    </source>
</evidence>
<dbReference type="EMBL" id="LLZZ01000156">
    <property type="protein sequence ID" value="KTA97789.1"/>
    <property type="molecule type" value="Genomic_DNA"/>
</dbReference>
<dbReference type="Proteomes" id="UP000054886">
    <property type="component" value="Unassembled WGS sequence"/>
</dbReference>
<evidence type="ECO:0000313" key="11">
    <source>
        <dbReference type="EMBL" id="KTA97789.1"/>
    </source>
</evidence>
<dbReference type="GO" id="GO:0031201">
    <property type="term" value="C:SNARE complex"/>
    <property type="evidence" value="ECO:0007669"/>
    <property type="project" value="EnsemblFungi"/>
</dbReference>
<evidence type="ECO:0000256" key="6">
    <source>
        <dbReference type="ARBA" id="ARBA00022989"/>
    </source>
</evidence>
<dbReference type="GO" id="GO:0000139">
    <property type="term" value="C:Golgi membrane"/>
    <property type="evidence" value="ECO:0007669"/>
    <property type="project" value="UniProtKB-SubCell"/>
</dbReference>
<evidence type="ECO:0000256" key="10">
    <source>
        <dbReference type="SAM" id="Phobius"/>
    </source>
</evidence>
<dbReference type="InterPro" id="IPR023601">
    <property type="entry name" value="Golgi_SNAP_su1"/>
</dbReference>
<protein>
    <recommendedName>
        <fullName evidence="9">Golgi SNAP receptor complex member 1</fullName>
    </recommendedName>
</protein>
<comment type="subunit">
    <text evidence="9">Component of several multiprotein Golgi SNARE complexes.</text>
</comment>
<evidence type="ECO:0000256" key="9">
    <source>
        <dbReference type="PIRNR" id="PIRNR027109"/>
    </source>
</evidence>